<reference evidence="1" key="1">
    <citation type="submission" date="2021-01" db="EMBL/GenBank/DDBJ databases">
        <authorList>
            <person name="Kaushik A."/>
        </authorList>
    </citation>
    <scope>NUCLEOTIDE SEQUENCE</scope>
    <source>
        <strain evidence="1">AG3-T5</strain>
    </source>
</reference>
<comment type="caution">
    <text evidence="1">The sequence shown here is derived from an EMBL/GenBank/DDBJ whole genome shotgun (WGS) entry which is preliminary data.</text>
</comment>
<sequence length="310" mass="35918">MEAPLHEEMVMRLTQRWTEIDSQLRAMGWEPNDMDIPNSWSTKQEEWEALVEKPRSDDDQDWEDLVPQLASLLEINHNERLQFESETRQQARAKRLDALMDMIKFGDFAMVRFNVIPQFLSSGADPSASATYQAPFPDFNETLEWTVLKRLHENDVSLLEMDEGFQHHEKEIMTQVIEWQFRIHQYFLDLLRAGRQTLQPATGIYNPNLPDGLKVLLRADVLFCNLASRNRVQRKTPLTYGMLSLWGFSSVIGAPGVLERKSWASLSWSSCLVPRGSKGYASTANKHRYPQRVLSRDAELWGEFGLWEVS</sequence>
<dbReference type="Proteomes" id="UP000663841">
    <property type="component" value="Unassembled WGS sequence"/>
</dbReference>
<dbReference type="AlphaFoldDB" id="A0A8H3C5D7"/>
<proteinExistence type="predicted"/>
<gene>
    <name evidence="1" type="ORF">RDB_LOCUS184778</name>
</gene>
<evidence type="ECO:0000313" key="2">
    <source>
        <dbReference type="Proteomes" id="UP000663841"/>
    </source>
</evidence>
<protein>
    <submittedName>
        <fullName evidence="1">Uncharacterized protein</fullName>
    </submittedName>
</protein>
<dbReference type="EMBL" id="CAJMWW010000557">
    <property type="protein sequence ID" value="CAE6473708.1"/>
    <property type="molecule type" value="Genomic_DNA"/>
</dbReference>
<accession>A0A8H3C5D7</accession>
<organism evidence="1 2">
    <name type="scientific">Rhizoctonia solani</name>
    <dbReference type="NCBI Taxonomy" id="456999"/>
    <lineage>
        <taxon>Eukaryota</taxon>
        <taxon>Fungi</taxon>
        <taxon>Dikarya</taxon>
        <taxon>Basidiomycota</taxon>
        <taxon>Agaricomycotina</taxon>
        <taxon>Agaricomycetes</taxon>
        <taxon>Cantharellales</taxon>
        <taxon>Ceratobasidiaceae</taxon>
        <taxon>Rhizoctonia</taxon>
    </lineage>
</organism>
<evidence type="ECO:0000313" key="1">
    <source>
        <dbReference type="EMBL" id="CAE6473708.1"/>
    </source>
</evidence>
<name>A0A8H3C5D7_9AGAM</name>